<organism evidence="2 3">
    <name type="scientific">Stylosanthes scabra</name>
    <dbReference type="NCBI Taxonomy" id="79078"/>
    <lineage>
        <taxon>Eukaryota</taxon>
        <taxon>Viridiplantae</taxon>
        <taxon>Streptophyta</taxon>
        <taxon>Embryophyta</taxon>
        <taxon>Tracheophyta</taxon>
        <taxon>Spermatophyta</taxon>
        <taxon>Magnoliopsida</taxon>
        <taxon>eudicotyledons</taxon>
        <taxon>Gunneridae</taxon>
        <taxon>Pentapetalae</taxon>
        <taxon>rosids</taxon>
        <taxon>fabids</taxon>
        <taxon>Fabales</taxon>
        <taxon>Fabaceae</taxon>
        <taxon>Papilionoideae</taxon>
        <taxon>50 kb inversion clade</taxon>
        <taxon>dalbergioids sensu lato</taxon>
        <taxon>Dalbergieae</taxon>
        <taxon>Pterocarpus clade</taxon>
        <taxon>Stylosanthes</taxon>
    </lineage>
</organism>
<evidence type="ECO:0000313" key="3">
    <source>
        <dbReference type="Proteomes" id="UP001341840"/>
    </source>
</evidence>
<dbReference type="Proteomes" id="UP001341840">
    <property type="component" value="Unassembled WGS sequence"/>
</dbReference>
<comment type="caution">
    <text evidence="2">The sequence shown here is derived from an EMBL/GenBank/DDBJ whole genome shotgun (WGS) entry which is preliminary data.</text>
</comment>
<evidence type="ECO:0000313" key="2">
    <source>
        <dbReference type="EMBL" id="MED6195517.1"/>
    </source>
</evidence>
<feature type="region of interest" description="Disordered" evidence="1">
    <location>
        <begin position="38"/>
        <end position="57"/>
    </location>
</feature>
<evidence type="ECO:0000256" key="1">
    <source>
        <dbReference type="SAM" id="MobiDB-lite"/>
    </source>
</evidence>
<proteinExistence type="predicted"/>
<name>A0ABU6XC44_9FABA</name>
<keyword evidence="3" id="KW-1185">Reference proteome</keyword>
<reference evidence="2 3" key="1">
    <citation type="journal article" date="2023" name="Plants (Basel)">
        <title>Bridging the Gap: Combining Genomics and Transcriptomics Approaches to Understand Stylosanthes scabra, an Orphan Legume from the Brazilian Caatinga.</title>
        <authorList>
            <person name="Ferreira-Neto J.R.C."/>
            <person name="da Silva M.D."/>
            <person name="Binneck E."/>
            <person name="de Melo N.F."/>
            <person name="da Silva R.H."/>
            <person name="de Melo A.L.T.M."/>
            <person name="Pandolfi V."/>
            <person name="Bustamante F.O."/>
            <person name="Brasileiro-Vidal A.C."/>
            <person name="Benko-Iseppon A.M."/>
        </authorList>
    </citation>
    <scope>NUCLEOTIDE SEQUENCE [LARGE SCALE GENOMIC DNA]</scope>
    <source>
        <tissue evidence="2">Leaves</tissue>
    </source>
</reference>
<protein>
    <submittedName>
        <fullName evidence="2">Uncharacterized protein</fullName>
    </submittedName>
</protein>
<accession>A0ABU6XC44</accession>
<dbReference type="EMBL" id="JASCZI010211649">
    <property type="protein sequence ID" value="MED6195517.1"/>
    <property type="molecule type" value="Genomic_DNA"/>
</dbReference>
<sequence length="137" mass="15722">MKNIVTTPKTVTPYLKERSMDIDDPRFEFEIRQAYEEPAQTRVTTNHRTKRPFDPREPTSDAPYLIWGEMLVSIGEDAFAICGVCAKEPLDKSLLDPWEPRSNAPHLIWGRNVALKGDDALSIWRAVLYPMGKYISQ</sequence>
<gene>
    <name evidence="2" type="ORF">PIB30_038652</name>
</gene>